<proteinExistence type="predicted"/>
<dbReference type="Pfam" id="PF00905">
    <property type="entry name" value="Transpeptidase"/>
    <property type="match status" value="1"/>
</dbReference>
<dbReference type="AlphaFoldDB" id="A0A895YF48"/>
<dbReference type="EMBL" id="CP070499">
    <property type="protein sequence ID" value="QSB14762.1"/>
    <property type="molecule type" value="Genomic_DNA"/>
</dbReference>
<accession>A0A895YF48</accession>
<dbReference type="InterPro" id="IPR012338">
    <property type="entry name" value="Beta-lactam/transpept-like"/>
</dbReference>
<feature type="transmembrane region" description="Helical" evidence="1">
    <location>
        <begin position="7"/>
        <end position="26"/>
    </location>
</feature>
<organism evidence="4 5">
    <name type="scientific">Natronosporangium hydrolyticum</name>
    <dbReference type="NCBI Taxonomy" id="2811111"/>
    <lineage>
        <taxon>Bacteria</taxon>
        <taxon>Bacillati</taxon>
        <taxon>Actinomycetota</taxon>
        <taxon>Actinomycetes</taxon>
        <taxon>Micromonosporales</taxon>
        <taxon>Micromonosporaceae</taxon>
        <taxon>Natronosporangium</taxon>
    </lineage>
</organism>
<dbReference type="SUPFAM" id="SSF56601">
    <property type="entry name" value="beta-lactamase/transpeptidase-like"/>
    <property type="match status" value="1"/>
</dbReference>
<dbReference type="InterPro" id="IPR001460">
    <property type="entry name" value="PCN-bd_Tpept"/>
</dbReference>
<keyword evidence="1" id="KW-0812">Transmembrane</keyword>
<feature type="domain" description="Penicillin binding protein A dimerisation" evidence="3">
    <location>
        <begin position="53"/>
        <end position="137"/>
    </location>
</feature>
<evidence type="ECO:0000313" key="5">
    <source>
        <dbReference type="Proteomes" id="UP000662857"/>
    </source>
</evidence>
<keyword evidence="1" id="KW-0472">Membrane</keyword>
<dbReference type="PANTHER" id="PTHR30627:SF24">
    <property type="entry name" value="PENICILLIN-BINDING PROTEIN 4B"/>
    <property type="match status" value="1"/>
</dbReference>
<dbReference type="Gene3D" id="3.40.710.10">
    <property type="entry name" value="DD-peptidase/beta-lactamase superfamily"/>
    <property type="match status" value="1"/>
</dbReference>
<protein>
    <submittedName>
        <fullName evidence="4">Penicillin-binding protein 2</fullName>
    </submittedName>
</protein>
<dbReference type="GO" id="GO:0008658">
    <property type="term" value="F:penicillin binding"/>
    <property type="evidence" value="ECO:0007669"/>
    <property type="project" value="InterPro"/>
</dbReference>
<evidence type="ECO:0000313" key="4">
    <source>
        <dbReference type="EMBL" id="QSB14762.1"/>
    </source>
</evidence>
<gene>
    <name evidence="4" type="ORF">JQS43_25505</name>
</gene>
<reference evidence="4" key="1">
    <citation type="submission" date="2021-02" db="EMBL/GenBank/DDBJ databases">
        <title>Natrosporangium hydrolyticum gen. nov., sp. nov, a haloalkaliphilic actinobacterium from a soda solonchak soil.</title>
        <authorList>
            <person name="Sorokin D.Y."/>
            <person name="Khijniak T.V."/>
            <person name="Zakharycheva A.P."/>
            <person name="Boueva O.V."/>
            <person name="Ariskina E.V."/>
            <person name="Hahnke R.L."/>
            <person name="Bunk B."/>
            <person name="Sproer C."/>
            <person name="Schumann P."/>
            <person name="Evtushenko L.I."/>
            <person name="Kublanov I.V."/>
        </authorList>
    </citation>
    <scope>NUCLEOTIDE SEQUENCE</scope>
    <source>
        <strain evidence="4">DSM 106523</strain>
    </source>
</reference>
<keyword evidence="5" id="KW-1185">Reference proteome</keyword>
<name>A0A895YF48_9ACTN</name>
<dbReference type="GO" id="GO:0071972">
    <property type="term" value="F:peptidoglycan L,D-transpeptidase activity"/>
    <property type="evidence" value="ECO:0007669"/>
    <property type="project" value="TreeGrafter"/>
</dbReference>
<dbReference type="Proteomes" id="UP000662857">
    <property type="component" value="Chromosome"/>
</dbReference>
<sequence length="503" mass="52887">MNAPLRRVGIIVMVMFGLLFANLNWVQGYKADEYRNSPHNAGRVQIAEYQRERGPILVGRDGTAAAVSIETDGRLTYLRTYPEDGRWAHVVGYKPVNLAATGIERFENDSLAGTGDRFFVDRMRDLFTGDQSAGGTVQTTLSRGGQQTAFEELNDNQVGADRGAVIAIDPRTGGVQALVSMPSFDPNPLASHDPDVAQDAYEALDADPERPLANRVLSERFEPGSVFKVIDAAAALASGDYQPDSNLEGGAQYTAPTAGSPIGNAPGVSCPNSITLEQALVVSCNTAFSWLAAEQLSGDELSGMADAFGFRDDELSVGRLDGEGMSVATSQLGELHREDGQYDQPTLALTAIGQASVQMTPIQGALIAATVANGGTQMAPYLVEQLQDGQLRPVYQASPESLREPITGEVASELEDMMVAAVERGTGTNAQIPGYRVGGKTGTAETGDGAAEHGWFVGFVIDDGEPISAVAVFLENAGSGGSGEAARIAGQVMHAVVNDQGGS</sequence>
<dbReference type="KEGG" id="nhy:JQS43_25505"/>
<evidence type="ECO:0000259" key="3">
    <source>
        <dbReference type="Pfam" id="PF21922"/>
    </source>
</evidence>
<dbReference type="Gene3D" id="3.90.1310.10">
    <property type="entry name" value="Penicillin-binding protein 2a (Domain 2)"/>
    <property type="match status" value="1"/>
</dbReference>
<evidence type="ECO:0000256" key="1">
    <source>
        <dbReference type="SAM" id="Phobius"/>
    </source>
</evidence>
<keyword evidence="1" id="KW-1133">Transmembrane helix</keyword>
<dbReference type="InterPro" id="IPR054120">
    <property type="entry name" value="PBPA_dimer"/>
</dbReference>
<dbReference type="RefSeq" id="WP_239676919.1">
    <property type="nucleotide sequence ID" value="NZ_CP070499.1"/>
</dbReference>
<feature type="domain" description="Penicillin-binding protein transpeptidase" evidence="2">
    <location>
        <begin position="163"/>
        <end position="493"/>
    </location>
</feature>
<dbReference type="GO" id="GO:0071555">
    <property type="term" value="P:cell wall organization"/>
    <property type="evidence" value="ECO:0007669"/>
    <property type="project" value="TreeGrafter"/>
</dbReference>
<dbReference type="GO" id="GO:0005886">
    <property type="term" value="C:plasma membrane"/>
    <property type="evidence" value="ECO:0007669"/>
    <property type="project" value="TreeGrafter"/>
</dbReference>
<evidence type="ECO:0000259" key="2">
    <source>
        <dbReference type="Pfam" id="PF00905"/>
    </source>
</evidence>
<dbReference type="Pfam" id="PF21922">
    <property type="entry name" value="PBP_dimer_2"/>
    <property type="match status" value="1"/>
</dbReference>
<dbReference type="InterPro" id="IPR050515">
    <property type="entry name" value="Beta-lactam/transpept"/>
</dbReference>
<dbReference type="PANTHER" id="PTHR30627">
    <property type="entry name" value="PEPTIDOGLYCAN D,D-TRANSPEPTIDASE"/>
    <property type="match status" value="1"/>
</dbReference>